<dbReference type="InterPro" id="IPR003774">
    <property type="entry name" value="AlgH-like"/>
</dbReference>
<dbReference type="NCBIfam" id="NF001268">
    <property type="entry name" value="PRK00228.1-4"/>
    <property type="match status" value="1"/>
</dbReference>
<dbReference type="OrthoDB" id="9807486at2"/>
<dbReference type="Gene3D" id="3.40.1740.10">
    <property type="entry name" value="VC0467-like"/>
    <property type="match status" value="1"/>
</dbReference>
<dbReference type="RefSeq" id="WP_092688563.1">
    <property type="nucleotide sequence ID" value="NZ_CBDDGO010000004.1"/>
</dbReference>
<organism evidence="3 4">
    <name type="scientific">Tranquillimonas rosea</name>
    <dbReference type="NCBI Taxonomy" id="641238"/>
    <lineage>
        <taxon>Bacteria</taxon>
        <taxon>Pseudomonadati</taxon>
        <taxon>Pseudomonadota</taxon>
        <taxon>Alphaproteobacteria</taxon>
        <taxon>Rhodobacterales</taxon>
        <taxon>Roseobacteraceae</taxon>
        <taxon>Tranquillimonas</taxon>
    </lineage>
</organism>
<gene>
    <name evidence="3" type="ORF">SAMN04490244_102116</name>
</gene>
<evidence type="ECO:0000313" key="4">
    <source>
        <dbReference type="Proteomes" id="UP000198885"/>
    </source>
</evidence>
<dbReference type="PANTHER" id="PTHR30327:SF1">
    <property type="entry name" value="UPF0301 PROTEIN YQGE"/>
    <property type="match status" value="1"/>
</dbReference>
<dbReference type="Pfam" id="PF02622">
    <property type="entry name" value="DUF179"/>
    <property type="match status" value="1"/>
</dbReference>
<protein>
    <recommendedName>
        <fullName evidence="2">UPF0301 protein SAMN04490244_102116</fullName>
    </recommendedName>
</protein>
<name>A0A1H9R663_9RHOB</name>
<dbReference type="STRING" id="641238.SAMN04490244_102116"/>
<accession>A0A1H9R663</accession>
<comment type="similarity">
    <text evidence="1 2">Belongs to the UPF0301 (AlgH) family.</text>
</comment>
<dbReference type="AlphaFoldDB" id="A0A1H9R663"/>
<dbReference type="PANTHER" id="PTHR30327">
    <property type="entry name" value="UNCHARACTERIZED PROTEIN YQGE"/>
    <property type="match status" value="1"/>
</dbReference>
<dbReference type="SUPFAM" id="SSF143456">
    <property type="entry name" value="VC0467-like"/>
    <property type="match status" value="1"/>
</dbReference>
<dbReference type="Proteomes" id="UP000198885">
    <property type="component" value="Unassembled WGS sequence"/>
</dbReference>
<proteinExistence type="inferred from homology"/>
<dbReference type="EMBL" id="FOGU01000002">
    <property type="protein sequence ID" value="SER67433.1"/>
    <property type="molecule type" value="Genomic_DNA"/>
</dbReference>
<dbReference type="HAMAP" id="MF_00758">
    <property type="entry name" value="UPF0301"/>
    <property type="match status" value="1"/>
</dbReference>
<evidence type="ECO:0000313" key="3">
    <source>
        <dbReference type="EMBL" id="SER67433.1"/>
    </source>
</evidence>
<sequence length="191" mass="20118">MSDDPANEDLSGKLLIAMPGMGDPRFDRSVIFLCAHSEDGAMGLIVNKPSSGVTFAELLEQLSIDPGMSPREIRVYFGGPVDTGRGFVLHSADYGTNSSTLHVDDSFGMTATLDVLEDISEGRGPDNAILALGYAGWGPGQLEDEIRGNGWLTADASGEIVFDGNDEAKWSAALRTLGIDPVLLSSTAGRA</sequence>
<reference evidence="3 4" key="1">
    <citation type="submission" date="2016-10" db="EMBL/GenBank/DDBJ databases">
        <authorList>
            <person name="de Groot N.N."/>
        </authorList>
    </citation>
    <scope>NUCLEOTIDE SEQUENCE [LARGE SCALE GENOMIC DNA]</scope>
    <source>
        <strain evidence="3 4">DSM 23042</strain>
    </source>
</reference>
<keyword evidence="4" id="KW-1185">Reference proteome</keyword>
<evidence type="ECO:0000256" key="1">
    <source>
        <dbReference type="ARBA" id="ARBA00009600"/>
    </source>
</evidence>
<evidence type="ECO:0000256" key="2">
    <source>
        <dbReference type="HAMAP-Rule" id="MF_00758"/>
    </source>
</evidence>
<dbReference type="GO" id="GO:0005829">
    <property type="term" value="C:cytosol"/>
    <property type="evidence" value="ECO:0007669"/>
    <property type="project" value="TreeGrafter"/>
</dbReference>